<dbReference type="RefSeq" id="WP_179492857.1">
    <property type="nucleotide sequence ID" value="NZ_JACCCW010000002.1"/>
</dbReference>
<protein>
    <submittedName>
        <fullName evidence="7">LPS export ABC transporter permease LptG/LPS export ABC transporter permease LptF</fullName>
    </submittedName>
</protein>
<gene>
    <name evidence="7" type="ORF">HDF17_003371</name>
</gene>
<dbReference type="PANTHER" id="PTHR33529">
    <property type="entry name" value="SLR0882 PROTEIN-RELATED"/>
    <property type="match status" value="1"/>
</dbReference>
<keyword evidence="4 6" id="KW-1133">Transmembrane helix</keyword>
<dbReference type="GO" id="GO:0043190">
    <property type="term" value="C:ATP-binding cassette (ABC) transporter complex"/>
    <property type="evidence" value="ECO:0007669"/>
    <property type="project" value="TreeGrafter"/>
</dbReference>
<feature type="transmembrane region" description="Helical" evidence="6">
    <location>
        <begin position="99"/>
        <end position="122"/>
    </location>
</feature>
<feature type="transmembrane region" description="Helical" evidence="6">
    <location>
        <begin position="726"/>
        <end position="743"/>
    </location>
</feature>
<evidence type="ECO:0000256" key="1">
    <source>
        <dbReference type="ARBA" id="ARBA00004651"/>
    </source>
</evidence>
<dbReference type="InterPro" id="IPR005495">
    <property type="entry name" value="LptG/LptF_permease"/>
</dbReference>
<keyword evidence="3 6" id="KW-0812">Transmembrane</keyword>
<comment type="subcellular location">
    <subcellularLocation>
        <location evidence="1">Cell membrane</location>
        <topology evidence="1">Multi-pass membrane protein</topology>
    </subcellularLocation>
</comment>
<evidence type="ECO:0000313" key="8">
    <source>
        <dbReference type="Proteomes" id="UP000589520"/>
    </source>
</evidence>
<evidence type="ECO:0000313" key="7">
    <source>
        <dbReference type="EMBL" id="NYF81051.1"/>
    </source>
</evidence>
<evidence type="ECO:0000256" key="3">
    <source>
        <dbReference type="ARBA" id="ARBA00022692"/>
    </source>
</evidence>
<comment type="caution">
    <text evidence="7">The sequence shown here is derived from an EMBL/GenBank/DDBJ whole genome shotgun (WGS) entry which is preliminary data.</text>
</comment>
<dbReference type="AlphaFoldDB" id="A0A7Y9PL10"/>
<reference evidence="7 8" key="1">
    <citation type="submission" date="2020-07" db="EMBL/GenBank/DDBJ databases">
        <title>Genomic Encyclopedia of Type Strains, Phase IV (KMG-V): Genome sequencing to study the core and pangenomes of soil and plant-associated prokaryotes.</title>
        <authorList>
            <person name="Whitman W."/>
        </authorList>
    </citation>
    <scope>NUCLEOTIDE SEQUENCE [LARGE SCALE GENOMIC DNA]</scope>
    <source>
        <strain evidence="7 8">X4EP2</strain>
    </source>
</reference>
<sequence>MRLFTRYILREVVSHALLGGALFTFVLFMKDLGTILELVVRNSASFWDVVRIFAYMLPNALTVTIPMAVLVGILLGLSRLAADSEITAMRACGMGAWQFVRIVSLISIAALGLGIVNSVYLAPRSAAGLLSLQDSLKSSQASFEVQPRVFYEDLKNYVLYVQNVKPAAGAAVWQHVFLADLTEPATPHITTADQALVVNGDNQTLQMHLMDGGQHQISSTDPNQYEVSTFSTMNLPIQTGAQDDTHVSRSDTPLHALTLPELWQKAKLPNGRPYSIELNTRFSYPFACLVLMLVGVPLGLSSKRGGKSTGFVITILLVLVYYVLSLVGIAFAKSGKLPPFVGVWGANILFAIAGALLLQQLSRGGIALNIFASIGQTLSTQFARLFRKEDGTQGSSHPPTDLATFMRRTFHIRFPLLLDDYVMREYSMNFVLVLSSLIMLFIVFTFFELIGDMIRNRTPLVTVGDYLLNLIPFILSQVTPLCSLVAVLITFGAFSKSSELTAMKSSGISIYRVVAPVLVLAAVIAVSLFTFDEFYLPAANRRQEAIRSVIKGKPAQTFLRPDRKWISGQNTNNGEPTRIFYYQFFDADKNVFANLTVFEFSPGSFNLTRRIFAGSAHWDDRVDRWVFENGWQRTFSGETTATFQPFTLSTFPEIRENPSYFKKEDLQSQEMSYTELSRYIDDLKQSGFDTKRLSVQLDRKIAYPLITLIMAILAVPFALSMGKRGGLAGIATAIGLAISYWVVDGVFVAMGNVNTLPAVLAAWSPDLLFAMAGTYLLLRTQT</sequence>
<feature type="transmembrane region" description="Helical" evidence="6">
    <location>
        <begin position="12"/>
        <end position="32"/>
    </location>
</feature>
<dbReference type="Pfam" id="PF03739">
    <property type="entry name" value="LptF_LptG"/>
    <property type="match status" value="2"/>
</dbReference>
<dbReference type="EMBL" id="JACCCW010000002">
    <property type="protein sequence ID" value="NYF81051.1"/>
    <property type="molecule type" value="Genomic_DNA"/>
</dbReference>
<dbReference type="Proteomes" id="UP000589520">
    <property type="component" value="Unassembled WGS sequence"/>
</dbReference>
<dbReference type="GO" id="GO:0015920">
    <property type="term" value="P:lipopolysaccharide transport"/>
    <property type="evidence" value="ECO:0007669"/>
    <property type="project" value="TreeGrafter"/>
</dbReference>
<accession>A0A7Y9PL10</accession>
<feature type="transmembrane region" description="Helical" evidence="6">
    <location>
        <begin position="701"/>
        <end position="719"/>
    </location>
</feature>
<evidence type="ECO:0000256" key="5">
    <source>
        <dbReference type="ARBA" id="ARBA00023136"/>
    </source>
</evidence>
<evidence type="ECO:0000256" key="2">
    <source>
        <dbReference type="ARBA" id="ARBA00022475"/>
    </source>
</evidence>
<organism evidence="7 8">
    <name type="scientific">Granulicella arctica</name>
    <dbReference type="NCBI Taxonomy" id="940613"/>
    <lineage>
        <taxon>Bacteria</taxon>
        <taxon>Pseudomonadati</taxon>
        <taxon>Acidobacteriota</taxon>
        <taxon>Terriglobia</taxon>
        <taxon>Terriglobales</taxon>
        <taxon>Acidobacteriaceae</taxon>
        <taxon>Granulicella</taxon>
    </lineage>
</organism>
<feature type="transmembrane region" description="Helical" evidence="6">
    <location>
        <begin position="282"/>
        <end position="300"/>
    </location>
</feature>
<keyword evidence="8" id="KW-1185">Reference proteome</keyword>
<feature type="transmembrane region" description="Helical" evidence="6">
    <location>
        <begin position="337"/>
        <end position="358"/>
    </location>
</feature>
<keyword evidence="5 6" id="KW-0472">Membrane</keyword>
<feature type="transmembrane region" description="Helical" evidence="6">
    <location>
        <begin position="312"/>
        <end position="331"/>
    </location>
</feature>
<proteinExistence type="predicted"/>
<feature type="transmembrane region" description="Helical" evidence="6">
    <location>
        <begin position="755"/>
        <end position="778"/>
    </location>
</feature>
<feature type="transmembrane region" description="Helical" evidence="6">
    <location>
        <begin position="430"/>
        <end position="450"/>
    </location>
</feature>
<name>A0A7Y9PL10_9BACT</name>
<feature type="transmembrane region" description="Helical" evidence="6">
    <location>
        <begin position="513"/>
        <end position="531"/>
    </location>
</feature>
<dbReference type="PANTHER" id="PTHR33529:SF6">
    <property type="entry name" value="YJGP_YJGQ FAMILY PERMEASE"/>
    <property type="match status" value="1"/>
</dbReference>
<evidence type="ECO:0000256" key="4">
    <source>
        <dbReference type="ARBA" id="ARBA00022989"/>
    </source>
</evidence>
<feature type="transmembrane region" description="Helical" evidence="6">
    <location>
        <begin position="52"/>
        <end position="78"/>
    </location>
</feature>
<evidence type="ECO:0000256" key="6">
    <source>
        <dbReference type="SAM" id="Phobius"/>
    </source>
</evidence>
<feature type="transmembrane region" description="Helical" evidence="6">
    <location>
        <begin position="470"/>
        <end position="492"/>
    </location>
</feature>
<keyword evidence="2" id="KW-1003">Cell membrane</keyword>